<feature type="binding site" evidence="2">
    <location>
        <position position="219"/>
    </location>
    <ligand>
        <name>ATP</name>
        <dbReference type="ChEBI" id="CHEBI:30616"/>
    </ligand>
</feature>
<feature type="active site" evidence="3">
    <location>
        <position position="219"/>
    </location>
</feature>
<evidence type="ECO:0000259" key="5">
    <source>
        <dbReference type="PROSITE" id="PS51459"/>
    </source>
</evidence>
<protein>
    <recommendedName>
        <fullName evidence="1">Protein adenylyltransferase</fullName>
        <ecNumber evidence="1">2.7.7.108</ecNumber>
    </recommendedName>
    <alternativeName>
        <fullName evidence="1">AMPylator</fullName>
    </alternativeName>
</protein>
<sequence>MNSDKTNKYACRAGRFIHQSGGYKAFIPEPLPPNPPLNMDGLQSILSKADRSLGRLDGVVVTLPNPDLFVFMYVRKEAVLSSQIEGTQSSLQDVLAAEAKILDRDRPHDVIEVINYVNAMHYGLNRLDKLPVSVRLIREIHQYLLHETRGNNLTPGELRKSQNWIGNAGCNLSDAYFVPPPPINVPEALSDLEKFIHKKDNIPILIKIGLVHAQFETIHPFLDGNGRMGRLLIAFLLCNKNAVLHKPVLYISHFLKKNRQEYYDKLQAIRDHGYWEQWLEFFLSGIVEVSTQATETAKKILKMREDHRDKITDNFKYMAGDGHRVLEGLYKTPIISVKNISEITGKSFNASNELVTRFQDIGVLTEVTGQSRNKKYVYQEYIDLFQF</sequence>
<keyword evidence="1" id="KW-0548">Nucleotidyltransferase</keyword>
<comment type="function">
    <text evidence="1">Adenylyltransferase that mediates the addition of adenosine 5'-monophosphate (AMP) to specific residues of target proteins.</text>
</comment>
<dbReference type="Gene3D" id="1.10.3290.10">
    <property type="entry name" value="Fido-like domain"/>
    <property type="match status" value="1"/>
</dbReference>
<comment type="catalytic activity">
    <reaction evidence="1">
        <text>L-threonyl-[protein] + ATP = 3-O-(5'-adenylyl)-L-threonyl-[protein] + diphosphate</text>
        <dbReference type="Rhea" id="RHEA:54292"/>
        <dbReference type="Rhea" id="RHEA-COMP:11060"/>
        <dbReference type="Rhea" id="RHEA-COMP:13847"/>
        <dbReference type="ChEBI" id="CHEBI:30013"/>
        <dbReference type="ChEBI" id="CHEBI:30616"/>
        <dbReference type="ChEBI" id="CHEBI:33019"/>
        <dbReference type="ChEBI" id="CHEBI:138113"/>
        <dbReference type="EC" id="2.7.7.108"/>
    </reaction>
</comment>
<feature type="domain" description="Fido" evidence="5">
    <location>
        <begin position="132"/>
        <end position="284"/>
    </location>
</feature>
<dbReference type="InterPro" id="IPR040198">
    <property type="entry name" value="Fido_containing"/>
</dbReference>
<keyword evidence="1 2" id="KW-0547">Nucleotide-binding</keyword>
<dbReference type="InterPro" id="IPR003812">
    <property type="entry name" value="Fido"/>
</dbReference>
<name>A0A450ZDF0_9GAMM</name>
<dbReference type="AlphaFoldDB" id="A0A450ZDF0"/>
<dbReference type="InterPro" id="IPR026287">
    <property type="entry name" value="SoFic-like"/>
</dbReference>
<dbReference type="PANTHER" id="PTHR13504">
    <property type="entry name" value="FIDO DOMAIN-CONTAINING PROTEIN DDB_G0283145"/>
    <property type="match status" value="1"/>
</dbReference>
<feature type="binding site" evidence="2">
    <location>
        <position position="85"/>
    </location>
    <ligand>
        <name>ATP</name>
        <dbReference type="ChEBI" id="CHEBI:30616"/>
    </ligand>
</feature>
<organism evidence="6">
    <name type="scientific">Candidatus Kentrum sp. TUN</name>
    <dbReference type="NCBI Taxonomy" id="2126343"/>
    <lineage>
        <taxon>Bacteria</taxon>
        <taxon>Pseudomonadati</taxon>
        <taxon>Pseudomonadota</taxon>
        <taxon>Gammaproteobacteria</taxon>
        <taxon>Candidatus Kentrum</taxon>
    </lineage>
</organism>
<accession>A0A450ZDF0</accession>
<comment type="subunit">
    <text evidence="1">Homodimer.</text>
</comment>
<feature type="binding site" evidence="4">
    <location>
        <begin position="223"/>
        <end position="230"/>
    </location>
    <ligand>
        <name>ATP</name>
        <dbReference type="ChEBI" id="CHEBI:30616"/>
    </ligand>
</feature>
<dbReference type="SUPFAM" id="SSF140931">
    <property type="entry name" value="Fic-like"/>
    <property type="match status" value="1"/>
</dbReference>
<dbReference type="PIRSF" id="PIRSF038925">
    <property type="entry name" value="AMP-prot_trans"/>
    <property type="match status" value="1"/>
</dbReference>
<feature type="binding site" evidence="4">
    <location>
        <begin position="262"/>
        <end position="263"/>
    </location>
    <ligand>
        <name>ATP</name>
        <dbReference type="ChEBI" id="CHEBI:30616"/>
    </ligand>
</feature>
<evidence type="ECO:0000313" key="6">
    <source>
        <dbReference type="EMBL" id="VFK51804.1"/>
    </source>
</evidence>
<dbReference type="InterPro" id="IPR025758">
    <property type="entry name" value="Fic/DOC_N"/>
</dbReference>
<comment type="catalytic activity">
    <reaction evidence="1">
        <text>L-tyrosyl-[protein] + ATP = O-(5'-adenylyl)-L-tyrosyl-[protein] + diphosphate</text>
        <dbReference type="Rhea" id="RHEA:54288"/>
        <dbReference type="Rhea" id="RHEA-COMP:10136"/>
        <dbReference type="Rhea" id="RHEA-COMP:13846"/>
        <dbReference type="ChEBI" id="CHEBI:30616"/>
        <dbReference type="ChEBI" id="CHEBI:33019"/>
        <dbReference type="ChEBI" id="CHEBI:46858"/>
        <dbReference type="ChEBI" id="CHEBI:83624"/>
        <dbReference type="EC" id="2.7.7.108"/>
    </reaction>
</comment>
<gene>
    <name evidence="6" type="ORF">BECKTUN1418D_GA0071000_101119</name>
</gene>
<evidence type="ECO:0000256" key="3">
    <source>
        <dbReference type="PIRSR" id="PIRSR640198-1"/>
    </source>
</evidence>
<keyword evidence="1" id="KW-0808">Transferase</keyword>
<dbReference type="PROSITE" id="PS51459">
    <property type="entry name" value="FIDO"/>
    <property type="match status" value="1"/>
</dbReference>
<dbReference type="Pfam" id="PF13784">
    <property type="entry name" value="Fic_N"/>
    <property type="match status" value="1"/>
</dbReference>
<dbReference type="InterPro" id="IPR036597">
    <property type="entry name" value="Fido-like_dom_sf"/>
</dbReference>
<feature type="binding site" evidence="2">
    <location>
        <begin position="224"/>
        <end position="230"/>
    </location>
    <ligand>
        <name>ATP</name>
        <dbReference type="ChEBI" id="CHEBI:30616"/>
    </ligand>
</feature>
<keyword evidence="1 2" id="KW-0067">ATP-binding</keyword>
<proteinExistence type="predicted"/>
<dbReference type="GO" id="GO:0005524">
    <property type="term" value="F:ATP binding"/>
    <property type="evidence" value="ECO:0007669"/>
    <property type="project" value="UniProtKB-UniRule"/>
</dbReference>
<dbReference type="GO" id="GO:0000287">
    <property type="term" value="F:magnesium ion binding"/>
    <property type="evidence" value="ECO:0007669"/>
    <property type="project" value="UniProtKB-UniRule"/>
</dbReference>
<dbReference type="EMBL" id="CAADFX010000011">
    <property type="protein sequence ID" value="VFK51804.1"/>
    <property type="molecule type" value="Genomic_DNA"/>
</dbReference>
<dbReference type="GO" id="GO:0042803">
    <property type="term" value="F:protein homodimerization activity"/>
    <property type="evidence" value="ECO:0007669"/>
    <property type="project" value="UniProtKB-UniRule"/>
</dbReference>
<reference evidence="6" key="1">
    <citation type="submission" date="2019-02" db="EMBL/GenBank/DDBJ databases">
        <authorList>
            <person name="Gruber-Vodicka R. H."/>
            <person name="Seah K. B. B."/>
        </authorList>
    </citation>
    <scope>NUCLEOTIDE SEQUENCE</scope>
    <source>
        <strain evidence="6">BECK_BY1</strain>
    </source>
</reference>
<dbReference type="PANTHER" id="PTHR13504:SF38">
    <property type="entry name" value="FIDO DOMAIN-CONTAINING PROTEIN"/>
    <property type="match status" value="1"/>
</dbReference>
<dbReference type="Pfam" id="PF02661">
    <property type="entry name" value="Fic"/>
    <property type="match status" value="1"/>
</dbReference>
<dbReference type="GO" id="GO:0070733">
    <property type="term" value="F:AMPylase activity"/>
    <property type="evidence" value="ECO:0007669"/>
    <property type="project" value="UniProtKB-UniRule"/>
</dbReference>
<dbReference type="EC" id="2.7.7.108" evidence="1"/>
<evidence type="ECO:0000256" key="4">
    <source>
        <dbReference type="PIRSR" id="PIRSR640198-2"/>
    </source>
</evidence>
<evidence type="ECO:0000256" key="2">
    <source>
        <dbReference type="PIRSR" id="PIRSR038925-1"/>
    </source>
</evidence>
<feature type="binding site" evidence="2">
    <location>
        <position position="262"/>
    </location>
    <ligand>
        <name>ATP</name>
        <dbReference type="ChEBI" id="CHEBI:30616"/>
    </ligand>
</feature>
<evidence type="ECO:0000256" key="1">
    <source>
        <dbReference type="PIRNR" id="PIRNR038925"/>
    </source>
</evidence>